<dbReference type="InParanoid" id="A0A3P7FZT2"/>
<dbReference type="OrthoDB" id="425344at2759"/>
<dbReference type="InterPro" id="IPR017978">
    <property type="entry name" value="GPCR_3_C"/>
</dbReference>
<keyword evidence="5" id="KW-0325">Glycoprotein</keyword>
<dbReference type="PROSITE" id="PS50259">
    <property type="entry name" value="G_PROTEIN_RECEP_F3_4"/>
    <property type="match status" value="1"/>
</dbReference>
<feature type="transmembrane region" description="Helical" evidence="6">
    <location>
        <begin position="20"/>
        <end position="43"/>
    </location>
</feature>
<evidence type="ECO:0000256" key="2">
    <source>
        <dbReference type="ARBA" id="ARBA00022692"/>
    </source>
</evidence>
<organism evidence="8 9">
    <name type="scientific">Wuchereria bancrofti</name>
    <dbReference type="NCBI Taxonomy" id="6293"/>
    <lineage>
        <taxon>Eukaryota</taxon>
        <taxon>Metazoa</taxon>
        <taxon>Ecdysozoa</taxon>
        <taxon>Nematoda</taxon>
        <taxon>Chromadorea</taxon>
        <taxon>Rhabditida</taxon>
        <taxon>Spirurina</taxon>
        <taxon>Spiruromorpha</taxon>
        <taxon>Filarioidea</taxon>
        <taxon>Onchocercidae</taxon>
        <taxon>Wuchereria</taxon>
    </lineage>
</organism>
<proteinExistence type="predicted"/>
<comment type="subcellular location">
    <subcellularLocation>
        <location evidence="1">Membrane</location>
        <topology evidence="1">Multi-pass membrane protein</topology>
    </subcellularLocation>
</comment>
<accession>A0A3P7FZT2</accession>
<keyword evidence="2 6" id="KW-0812">Transmembrane</keyword>
<protein>
    <recommendedName>
        <fullName evidence="7">G-protein coupled receptors family 3 profile domain-containing protein</fullName>
    </recommendedName>
</protein>
<dbReference type="EMBL" id="UYWW01006290">
    <property type="protein sequence ID" value="VDM14655.1"/>
    <property type="molecule type" value="Genomic_DNA"/>
</dbReference>
<dbReference type="GO" id="GO:0016020">
    <property type="term" value="C:membrane"/>
    <property type="evidence" value="ECO:0007669"/>
    <property type="project" value="UniProtKB-SubCell"/>
</dbReference>
<evidence type="ECO:0000256" key="5">
    <source>
        <dbReference type="ARBA" id="ARBA00023180"/>
    </source>
</evidence>
<dbReference type="Proteomes" id="UP000270924">
    <property type="component" value="Unassembled WGS sequence"/>
</dbReference>
<evidence type="ECO:0000313" key="9">
    <source>
        <dbReference type="Proteomes" id="UP000270924"/>
    </source>
</evidence>
<evidence type="ECO:0000256" key="1">
    <source>
        <dbReference type="ARBA" id="ARBA00004141"/>
    </source>
</evidence>
<sequence length="241" mass="26994">MVVWSAFIVLHFGTTNKALTMSFSFSLSASIALVLLFFPKLYIILLHPEKNVRASYTTTKLIRCHFGNSQTTERTSKENWKSCSSQHSLSRSEAGSQIRNSCRKRRLSAYISQSSSQDASTQTESNKITSKFARTFSIISGGLGTSCSTQHEVKQLEVNDEVQELIDCCRRYQISQSKRLHGSVKNLLLVEKEEQNENIGCLIADSMQTVLNTVSKQVLPVGSSLTHTQISNEDSKFEQLK</sequence>
<feature type="domain" description="G-protein coupled receptors family 3 profile" evidence="7">
    <location>
        <begin position="1"/>
        <end position="60"/>
    </location>
</feature>
<keyword evidence="9" id="KW-1185">Reference proteome</keyword>
<dbReference type="PANTHER" id="PTHR24060">
    <property type="entry name" value="METABOTROPIC GLUTAMATE RECEPTOR"/>
    <property type="match status" value="1"/>
</dbReference>
<dbReference type="AlphaFoldDB" id="A0A3P7FZT2"/>
<evidence type="ECO:0000256" key="4">
    <source>
        <dbReference type="ARBA" id="ARBA00023136"/>
    </source>
</evidence>
<keyword evidence="4 6" id="KW-0472">Membrane</keyword>
<evidence type="ECO:0000259" key="7">
    <source>
        <dbReference type="PROSITE" id="PS50259"/>
    </source>
</evidence>
<evidence type="ECO:0000256" key="3">
    <source>
        <dbReference type="ARBA" id="ARBA00022989"/>
    </source>
</evidence>
<reference evidence="8 9" key="1">
    <citation type="submission" date="2018-11" db="EMBL/GenBank/DDBJ databases">
        <authorList>
            <consortium name="Pathogen Informatics"/>
        </authorList>
    </citation>
    <scope>NUCLEOTIDE SEQUENCE [LARGE SCALE GENOMIC DNA]</scope>
</reference>
<dbReference type="InterPro" id="IPR050726">
    <property type="entry name" value="mGluR"/>
</dbReference>
<dbReference type="GO" id="GO:0004930">
    <property type="term" value="F:G protein-coupled receptor activity"/>
    <property type="evidence" value="ECO:0007669"/>
    <property type="project" value="InterPro"/>
</dbReference>
<evidence type="ECO:0000313" key="8">
    <source>
        <dbReference type="EMBL" id="VDM14655.1"/>
    </source>
</evidence>
<name>A0A3P7FZT2_WUCBA</name>
<keyword evidence="3 6" id="KW-1133">Transmembrane helix</keyword>
<gene>
    <name evidence="8" type="ORF">WBA_LOCUS8041</name>
</gene>
<evidence type="ECO:0000256" key="6">
    <source>
        <dbReference type="SAM" id="Phobius"/>
    </source>
</evidence>